<sequence>MVDVDDPESRPSPAPRYRRRPRRRRLPDLHLGHHRVPKGVAVTHHNVTQLLTSLDRACRARVCGPSGIRSPSTCRCGRSSGRCCTAGAWWWCPKRWGLSGRLPPAAGRRTRYRAEPNAFCRNGFAIRWLGVGSVGGGWRGLHGRGGGSVGARSRDDQRLRPNRNHGVRVGQCAAGTRDRGGADRLAGSGAALFVLDGWLRPVPPWWASCMSPRRGELWYWRRSVDRVAVCGCPFGGPGLRMYRTGDLVSWGPTGSCSIGAAPTSRSRFAATASNSAKSKQH</sequence>
<feature type="region of interest" description="Disordered" evidence="1">
    <location>
        <begin position="144"/>
        <end position="163"/>
    </location>
</feature>
<dbReference type="EMBL" id="JAOB01000026">
    <property type="protein sequence ID" value="EUA65742.1"/>
    <property type="molecule type" value="Genomic_DNA"/>
</dbReference>
<protein>
    <submittedName>
        <fullName evidence="2">Putative linear gramicidin synthetase subunit D</fullName>
    </submittedName>
</protein>
<evidence type="ECO:0000313" key="2">
    <source>
        <dbReference type="EMBL" id="EUA65742.1"/>
    </source>
</evidence>
<gene>
    <name evidence="2" type="ORF">I553_7962</name>
</gene>
<dbReference type="SUPFAM" id="SSF56801">
    <property type="entry name" value="Acetyl-CoA synthetase-like"/>
    <property type="match status" value="1"/>
</dbReference>
<dbReference type="AlphaFoldDB" id="X8DAW1"/>
<evidence type="ECO:0000256" key="1">
    <source>
        <dbReference type="SAM" id="MobiDB-lite"/>
    </source>
</evidence>
<comment type="caution">
    <text evidence="2">The sequence shown here is derived from an EMBL/GenBank/DDBJ whole genome shotgun (WGS) entry which is preliminary data.</text>
</comment>
<feature type="compositionally biased region" description="Basic residues" evidence="1">
    <location>
        <begin position="16"/>
        <end position="25"/>
    </location>
</feature>
<dbReference type="PATRIC" id="fig|1299334.3.peg.2126"/>
<reference evidence="2" key="1">
    <citation type="submission" date="2014-01" db="EMBL/GenBank/DDBJ databases">
        <authorList>
            <person name="Brown-Elliot B."/>
            <person name="Wallace R."/>
            <person name="Lenaerts A."/>
            <person name="Ordway D."/>
            <person name="DeGroote M.A."/>
            <person name="Parker T."/>
            <person name="Sizemore C."/>
            <person name="Tallon L.J."/>
            <person name="Sadzewicz L.K."/>
            <person name="Sengamalay N."/>
            <person name="Fraser C.M."/>
            <person name="Hine E."/>
            <person name="Shefchek K.A."/>
            <person name="Das S.P."/>
            <person name="Tettelin H."/>
        </authorList>
    </citation>
    <scope>NUCLEOTIDE SEQUENCE [LARGE SCALE GENOMIC DNA]</scope>
    <source>
        <strain evidence="2">4042</strain>
    </source>
</reference>
<accession>X8DAW1</accession>
<organism evidence="2">
    <name type="scientific">Mycobacterium xenopi 4042</name>
    <dbReference type="NCBI Taxonomy" id="1299334"/>
    <lineage>
        <taxon>Bacteria</taxon>
        <taxon>Bacillati</taxon>
        <taxon>Actinomycetota</taxon>
        <taxon>Actinomycetes</taxon>
        <taxon>Mycobacteriales</taxon>
        <taxon>Mycobacteriaceae</taxon>
        <taxon>Mycobacterium</taxon>
    </lineage>
</organism>
<proteinExistence type="predicted"/>
<feature type="region of interest" description="Disordered" evidence="1">
    <location>
        <begin position="1"/>
        <end position="31"/>
    </location>
</feature>
<name>X8DAW1_MYCXE</name>